<feature type="region of interest" description="Disordered" evidence="1">
    <location>
        <begin position="60"/>
        <end position="91"/>
    </location>
</feature>
<organism evidence="2 3">
    <name type="scientific">Slackia isoflavoniconvertens</name>
    <dbReference type="NCBI Taxonomy" id="572010"/>
    <lineage>
        <taxon>Bacteria</taxon>
        <taxon>Bacillati</taxon>
        <taxon>Actinomycetota</taxon>
        <taxon>Coriobacteriia</taxon>
        <taxon>Eggerthellales</taxon>
        <taxon>Eggerthellaceae</taxon>
        <taxon>Slackia</taxon>
    </lineage>
</organism>
<dbReference type="Proteomes" id="UP000253975">
    <property type="component" value="Unassembled WGS sequence"/>
</dbReference>
<accession>A0A369L5L7</accession>
<sequence length="113" mass="12014">RAAGRRAVRAWGLRGGEFGIIRAPGAPGAGNPPAHRMPTTPARWSGGALFAFAKLLTKRTPAVPPDPAFKGDSLPKEERPPPGPPAFRAGNPLGDHPWSILSISLYISIERYV</sequence>
<evidence type="ECO:0000313" key="2">
    <source>
        <dbReference type="EMBL" id="RDB55121.1"/>
    </source>
</evidence>
<dbReference type="AlphaFoldDB" id="A0A369L5L7"/>
<comment type="caution">
    <text evidence="2">The sequence shown here is derived from an EMBL/GenBank/DDBJ whole genome shotgun (WGS) entry which is preliminary data.</text>
</comment>
<dbReference type="EMBL" id="PPTO01000022">
    <property type="protein sequence ID" value="RDB55121.1"/>
    <property type="molecule type" value="Genomic_DNA"/>
</dbReference>
<protein>
    <submittedName>
        <fullName evidence="2">Uncharacterized protein</fullName>
    </submittedName>
</protein>
<proteinExistence type="predicted"/>
<reference evidence="2 3" key="1">
    <citation type="journal article" date="2018" name="Elife">
        <title>Discovery and characterization of a prevalent human gut bacterial enzyme sufficient for the inactivation of a family of plant toxins.</title>
        <authorList>
            <person name="Koppel N."/>
            <person name="Bisanz J.E."/>
            <person name="Pandelia M.E."/>
            <person name="Turnbaugh P.J."/>
            <person name="Balskus E.P."/>
        </authorList>
    </citation>
    <scope>NUCLEOTIDE SEQUENCE [LARGE SCALE GENOMIC DNA]</scope>
    <source>
        <strain evidence="2 3">OB21 GAM31</strain>
    </source>
</reference>
<evidence type="ECO:0000256" key="1">
    <source>
        <dbReference type="SAM" id="MobiDB-lite"/>
    </source>
</evidence>
<name>A0A369L5L7_9ACTN</name>
<evidence type="ECO:0000313" key="3">
    <source>
        <dbReference type="Proteomes" id="UP000253975"/>
    </source>
</evidence>
<gene>
    <name evidence="2" type="ORF">C1881_09730</name>
</gene>
<feature type="non-terminal residue" evidence="2">
    <location>
        <position position="1"/>
    </location>
</feature>